<organism evidence="2 3">
    <name type="scientific">Amycolatopsis carbonis</name>
    <dbReference type="NCBI Taxonomy" id="715471"/>
    <lineage>
        <taxon>Bacteria</taxon>
        <taxon>Bacillati</taxon>
        <taxon>Actinomycetota</taxon>
        <taxon>Actinomycetes</taxon>
        <taxon>Pseudonocardiales</taxon>
        <taxon>Pseudonocardiaceae</taxon>
        <taxon>Amycolatopsis</taxon>
    </lineage>
</organism>
<dbReference type="PANTHER" id="PTHR34310:SF5">
    <property type="entry name" value="DUF427 DOMAIN PROTEIN (AFU_ORTHOLOGUE AFUA_3G02220)"/>
    <property type="match status" value="1"/>
</dbReference>
<evidence type="ECO:0000313" key="2">
    <source>
        <dbReference type="EMBL" id="WIX83653.1"/>
    </source>
</evidence>
<keyword evidence="3" id="KW-1185">Reference proteome</keyword>
<dbReference type="KEGG" id="acab:QRX50_24310"/>
<dbReference type="InterPro" id="IPR038694">
    <property type="entry name" value="DUF427_sf"/>
</dbReference>
<dbReference type="AlphaFoldDB" id="A0A9Y2ISC5"/>
<protein>
    <submittedName>
        <fullName evidence="2">DUF427 domain-containing protein</fullName>
    </submittedName>
</protein>
<reference evidence="2 3" key="1">
    <citation type="submission" date="2023-06" db="EMBL/GenBank/DDBJ databases">
        <authorList>
            <person name="Oyuntsetseg B."/>
            <person name="Kim S.B."/>
        </authorList>
    </citation>
    <scope>NUCLEOTIDE SEQUENCE [LARGE SCALE GENOMIC DNA]</scope>
    <source>
        <strain evidence="2 3">2-15</strain>
    </source>
</reference>
<accession>A0A9Y2ISC5</accession>
<evidence type="ECO:0000259" key="1">
    <source>
        <dbReference type="Pfam" id="PF04248"/>
    </source>
</evidence>
<evidence type="ECO:0000313" key="3">
    <source>
        <dbReference type="Proteomes" id="UP001236014"/>
    </source>
</evidence>
<dbReference type="Pfam" id="PF04248">
    <property type="entry name" value="NTP_transf_9"/>
    <property type="match status" value="1"/>
</dbReference>
<name>A0A9Y2ISC5_9PSEU</name>
<dbReference type="InterPro" id="IPR007361">
    <property type="entry name" value="DUF427"/>
</dbReference>
<proteinExistence type="predicted"/>
<dbReference type="Proteomes" id="UP001236014">
    <property type="component" value="Chromosome"/>
</dbReference>
<dbReference type="EMBL" id="CP127294">
    <property type="protein sequence ID" value="WIX83653.1"/>
    <property type="molecule type" value="Genomic_DNA"/>
</dbReference>
<gene>
    <name evidence="2" type="ORF">QRX50_24310</name>
</gene>
<sequence>MVKAVIGGTVIAQAERDDLISLEGNLYFPPAAIRQGSLQPSSTRYTCPWKGAARYYDVITDGSQTHDAAWCYPHPHQSAVDRVGTDFSGYVAFDSREADILD</sequence>
<dbReference type="Gene3D" id="2.170.150.40">
    <property type="entry name" value="Domain of unknown function (DUF427)"/>
    <property type="match status" value="1"/>
</dbReference>
<feature type="domain" description="DUF427" evidence="1">
    <location>
        <begin position="2"/>
        <end position="94"/>
    </location>
</feature>
<dbReference type="PANTHER" id="PTHR34310">
    <property type="entry name" value="DUF427 DOMAIN PROTEIN (AFU_ORTHOLOGUE AFUA_3G02220)"/>
    <property type="match status" value="1"/>
</dbReference>
<dbReference type="RefSeq" id="WP_285974200.1">
    <property type="nucleotide sequence ID" value="NZ_CP127294.1"/>
</dbReference>